<gene>
    <name evidence="1" type="ORF">EVA_20729</name>
</gene>
<dbReference type="AlphaFoldDB" id="J9FNK7"/>
<evidence type="ECO:0000313" key="1">
    <source>
        <dbReference type="EMBL" id="EJW91172.1"/>
    </source>
</evidence>
<dbReference type="EMBL" id="AMCI01008353">
    <property type="protein sequence ID" value="EJW91172.1"/>
    <property type="molecule type" value="Genomic_DNA"/>
</dbReference>
<proteinExistence type="predicted"/>
<organism evidence="1">
    <name type="scientific">gut metagenome</name>
    <dbReference type="NCBI Taxonomy" id="749906"/>
    <lineage>
        <taxon>unclassified sequences</taxon>
        <taxon>metagenomes</taxon>
        <taxon>organismal metagenomes</taxon>
    </lineage>
</organism>
<sequence length="46" mass="4675">MQAFAAPSQHTTYGQFFSHSKANGCVGKSPSAKMIVSGTSAATGKV</sequence>
<reference evidence="1" key="1">
    <citation type="journal article" date="2012" name="PLoS ONE">
        <title>Gene sets for utilization of primary and secondary nutrition supplies in the distal gut of endangered iberian lynx.</title>
        <authorList>
            <person name="Alcaide M."/>
            <person name="Messina E."/>
            <person name="Richter M."/>
            <person name="Bargiela R."/>
            <person name="Peplies J."/>
            <person name="Huws S.A."/>
            <person name="Newbold C.J."/>
            <person name="Golyshin P.N."/>
            <person name="Simon M.A."/>
            <person name="Lopez G."/>
            <person name="Yakimov M.M."/>
            <person name="Ferrer M."/>
        </authorList>
    </citation>
    <scope>NUCLEOTIDE SEQUENCE</scope>
</reference>
<comment type="caution">
    <text evidence="1">The sequence shown here is derived from an EMBL/GenBank/DDBJ whole genome shotgun (WGS) entry which is preliminary data.</text>
</comment>
<name>J9FNK7_9ZZZZ</name>
<accession>J9FNK7</accession>
<protein>
    <submittedName>
        <fullName evidence="1">Uncharacterized protein</fullName>
    </submittedName>
</protein>